<dbReference type="EMBL" id="KN831773">
    <property type="protein sequence ID" value="KIM44646.1"/>
    <property type="molecule type" value="Genomic_DNA"/>
</dbReference>
<evidence type="ECO:0000313" key="2">
    <source>
        <dbReference type="EMBL" id="KIM44646.1"/>
    </source>
</evidence>
<feature type="region of interest" description="Disordered" evidence="1">
    <location>
        <begin position="374"/>
        <end position="586"/>
    </location>
</feature>
<feature type="region of interest" description="Disordered" evidence="1">
    <location>
        <begin position="628"/>
        <end position="652"/>
    </location>
</feature>
<reference evidence="3" key="2">
    <citation type="submission" date="2015-01" db="EMBL/GenBank/DDBJ databases">
        <title>Evolutionary Origins and Diversification of the Mycorrhizal Mutualists.</title>
        <authorList>
            <consortium name="DOE Joint Genome Institute"/>
            <consortium name="Mycorrhizal Genomics Consortium"/>
            <person name="Kohler A."/>
            <person name="Kuo A."/>
            <person name="Nagy L.G."/>
            <person name="Floudas D."/>
            <person name="Copeland A."/>
            <person name="Barry K.W."/>
            <person name="Cichocki N."/>
            <person name="Veneault-Fourrey C."/>
            <person name="LaButti K."/>
            <person name="Lindquist E.A."/>
            <person name="Lipzen A."/>
            <person name="Lundell T."/>
            <person name="Morin E."/>
            <person name="Murat C."/>
            <person name="Riley R."/>
            <person name="Ohm R."/>
            <person name="Sun H."/>
            <person name="Tunlid A."/>
            <person name="Henrissat B."/>
            <person name="Grigoriev I.V."/>
            <person name="Hibbett D.S."/>
            <person name="Martin F."/>
        </authorList>
    </citation>
    <scope>NUCLEOTIDE SEQUENCE [LARGE SCALE GENOMIC DNA]</scope>
    <source>
        <strain evidence="3">h7</strain>
    </source>
</reference>
<dbReference type="STRING" id="686832.A0A0C3CLM3"/>
<feature type="compositionally biased region" description="Basic residues" evidence="1">
    <location>
        <begin position="520"/>
        <end position="530"/>
    </location>
</feature>
<proteinExistence type="predicted"/>
<gene>
    <name evidence="2" type="ORF">M413DRAFT_66915</name>
</gene>
<feature type="compositionally biased region" description="Basic and acidic residues" evidence="1">
    <location>
        <begin position="401"/>
        <end position="415"/>
    </location>
</feature>
<dbReference type="AlphaFoldDB" id="A0A0C3CLM3"/>
<feature type="compositionally biased region" description="Basic and acidic residues" evidence="1">
    <location>
        <begin position="328"/>
        <end position="339"/>
    </location>
</feature>
<evidence type="ECO:0000256" key="1">
    <source>
        <dbReference type="SAM" id="MobiDB-lite"/>
    </source>
</evidence>
<feature type="region of interest" description="Disordered" evidence="1">
    <location>
        <begin position="113"/>
        <end position="141"/>
    </location>
</feature>
<protein>
    <submittedName>
        <fullName evidence="2">Uncharacterized protein</fullName>
    </submittedName>
</protein>
<feature type="compositionally biased region" description="Polar residues" evidence="1">
    <location>
        <begin position="573"/>
        <end position="586"/>
    </location>
</feature>
<name>A0A0C3CLM3_HEBCY</name>
<keyword evidence="3" id="KW-1185">Reference proteome</keyword>
<feature type="compositionally biased region" description="Polar residues" evidence="1">
    <location>
        <begin position="531"/>
        <end position="541"/>
    </location>
</feature>
<evidence type="ECO:0000313" key="3">
    <source>
        <dbReference type="Proteomes" id="UP000053424"/>
    </source>
</evidence>
<feature type="region of interest" description="Disordered" evidence="1">
    <location>
        <begin position="288"/>
        <end position="360"/>
    </location>
</feature>
<feature type="compositionally biased region" description="Polar residues" evidence="1">
    <location>
        <begin position="301"/>
        <end position="315"/>
    </location>
</feature>
<dbReference type="Proteomes" id="UP000053424">
    <property type="component" value="Unassembled WGS sequence"/>
</dbReference>
<dbReference type="HOGENOM" id="CLU_026520_0_0_1"/>
<reference evidence="2 3" key="1">
    <citation type="submission" date="2014-04" db="EMBL/GenBank/DDBJ databases">
        <authorList>
            <consortium name="DOE Joint Genome Institute"/>
            <person name="Kuo A."/>
            <person name="Gay G."/>
            <person name="Dore J."/>
            <person name="Kohler A."/>
            <person name="Nagy L.G."/>
            <person name="Floudas D."/>
            <person name="Copeland A."/>
            <person name="Barry K.W."/>
            <person name="Cichocki N."/>
            <person name="Veneault-Fourrey C."/>
            <person name="LaButti K."/>
            <person name="Lindquist E.A."/>
            <person name="Lipzen A."/>
            <person name="Lundell T."/>
            <person name="Morin E."/>
            <person name="Murat C."/>
            <person name="Sun H."/>
            <person name="Tunlid A."/>
            <person name="Henrissat B."/>
            <person name="Grigoriev I.V."/>
            <person name="Hibbett D.S."/>
            <person name="Martin F."/>
            <person name="Nordberg H.P."/>
            <person name="Cantor M.N."/>
            <person name="Hua S.X."/>
        </authorList>
    </citation>
    <scope>NUCLEOTIDE SEQUENCE [LARGE SCALE GENOMIC DNA]</scope>
    <source>
        <strain evidence="3">h7</strain>
    </source>
</reference>
<organism evidence="2 3">
    <name type="scientific">Hebeloma cylindrosporum</name>
    <dbReference type="NCBI Taxonomy" id="76867"/>
    <lineage>
        <taxon>Eukaryota</taxon>
        <taxon>Fungi</taxon>
        <taxon>Dikarya</taxon>
        <taxon>Basidiomycota</taxon>
        <taxon>Agaricomycotina</taxon>
        <taxon>Agaricomycetes</taxon>
        <taxon>Agaricomycetidae</taxon>
        <taxon>Agaricales</taxon>
        <taxon>Agaricineae</taxon>
        <taxon>Hymenogastraceae</taxon>
        <taxon>Hebeloma</taxon>
    </lineage>
</organism>
<sequence length="652" mass="71453">MGLFKRLFSLGSKKSKKQRPAIVHNTPIPEQPWSEVRAVDDEEHEAAISRLLRSSSARFVETAELNYATLPPLPHPINKVIHTPASSTISLASTSLNQRGTYNVTVHKRKRHASTEFPYANRDLNYSEENPAKQQRNSLLPTEDSRVLRLRSDPSVASLIDLYDEHGKLSANVFSNSPPSPPREGRAQVRRNGSTLRQLLGAPSSLNSRNANNSGSVEGDISWAERFLAETETASSSSSLDLWTPKTPQSYEALKPDISFAEGDISTSTFDNPAISSMEVELSAITNLSDIDMDDPRKVNSPYQNNDPSTPQRASQVFGFLTRSKQSKAPEPEGLDRSLPELPSCFSSPSDENGTHAASEGPVFNAAPMIFSVTPEPMTDATPKHSRSQSKNDYLPNEGEEFPRLRSAFSDDSHHSLTTRPAHYFTGDSKTIATPGADEQETKQNEIKVIMNGPTRVIVTAPTPSTNREGAVGFPPRGPRAPPRKSSSGSVKRRRSALVELSNSSSNPYPISDPFTAIPPKRRSRAHRRSPSQTSVASSTHGEPPKNLKADVTPPSGGQRKENQLGLSVRNELPSTPLRSNTTGSRSLLRSVVEHAMFRPAVGMTPSPASSSEMSPVGRQIMMDVRHQRMKAREADRERTGKVSSERRGPRI</sequence>
<dbReference type="OrthoDB" id="3168838at2759"/>
<accession>A0A0C3CLM3</accession>